<accession>A0A5N6NDV4</accession>
<evidence type="ECO:0000313" key="2">
    <source>
        <dbReference type="Proteomes" id="UP000326396"/>
    </source>
</evidence>
<organism evidence="1 2">
    <name type="scientific">Mikania micrantha</name>
    <name type="common">bitter vine</name>
    <dbReference type="NCBI Taxonomy" id="192012"/>
    <lineage>
        <taxon>Eukaryota</taxon>
        <taxon>Viridiplantae</taxon>
        <taxon>Streptophyta</taxon>
        <taxon>Embryophyta</taxon>
        <taxon>Tracheophyta</taxon>
        <taxon>Spermatophyta</taxon>
        <taxon>Magnoliopsida</taxon>
        <taxon>eudicotyledons</taxon>
        <taxon>Gunneridae</taxon>
        <taxon>Pentapetalae</taxon>
        <taxon>asterids</taxon>
        <taxon>campanulids</taxon>
        <taxon>Asterales</taxon>
        <taxon>Asteraceae</taxon>
        <taxon>Asteroideae</taxon>
        <taxon>Heliantheae alliance</taxon>
        <taxon>Eupatorieae</taxon>
        <taxon>Mikania</taxon>
    </lineage>
</organism>
<dbReference type="AlphaFoldDB" id="A0A5N6NDV4"/>
<proteinExistence type="predicted"/>
<dbReference type="OrthoDB" id="10255632at2759"/>
<comment type="caution">
    <text evidence="1">The sequence shown here is derived from an EMBL/GenBank/DDBJ whole genome shotgun (WGS) entry which is preliminary data.</text>
</comment>
<reference evidence="1 2" key="1">
    <citation type="submission" date="2019-05" db="EMBL/GenBank/DDBJ databases">
        <title>Mikania micrantha, genome provides insights into the molecular mechanism of rapid growth.</title>
        <authorList>
            <person name="Liu B."/>
        </authorList>
    </citation>
    <scope>NUCLEOTIDE SEQUENCE [LARGE SCALE GENOMIC DNA]</scope>
    <source>
        <strain evidence="1">NLD-2019</strain>
        <tissue evidence="1">Leaf</tissue>
    </source>
</reference>
<name>A0A5N6NDV4_9ASTR</name>
<protein>
    <submittedName>
        <fullName evidence="1">Uncharacterized protein</fullName>
    </submittedName>
</protein>
<evidence type="ECO:0000313" key="1">
    <source>
        <dbReference type="EMBL" id="KAD4585964.1"/>
    </source>
</evidence>
<sequence length="272" mass="31064">MVKLGFLNAIALQFEDLGKRFSQVNLPAIDLIIRIYGIRVSTIDLAYYSRGSGTPEQPKTESGKILLHFITVFEAYCISHAFVEDNGNLVVHVATAAFMLSVATKQNFESNENMEAYGSVCNLIAEAYCVRAFRTQETEPNSKQYVEDMDYALKLWLTQEHSQAVLLHHIRDFFYHLRKLFDHALAIEMPCHALCTSRVDEAFFATFSKHDKLSNSVEHWQSSAIAWLNDKVTSYFDFILTPWNVFCRYLERLLQVGTVEEIVGNGSRAENI</sequence>
<dbReference type="Proteomes" id="UP000326396">
    <property type="component" value="Linkage Group LG2"/>
</dbReference>
<keyword evidence="2" id="KW-1185">Reference proteome</keyword>
<dbReference type="EMBL" id="SZYD01000012">
    <property type="protein sequence ID" value="KAD4585964.1"/>
    <property type="molecule type" value="Genomic_DNA"/>
</dbReference>
<gene>
    <name evidence="1" type="ORF">E3N88_23565</name>
</gene>